<evidence type="ECO:0000256" key="2">
    <source>
        <dbReference type="ARBA" id="ARBA00012438"/>
    </source>
</evidence>
<comment type="catalytic activity">
    <reaction evidence="1">
        <text>ATP + protein L-histidine = ADP + protein N-phospho-L-histidine.</text>
        <dbReference type="EC" id="2.7.13.3"/>
    </reaction>
</comment>
<dbReference type="GO" id="GO:0009927">
    <property type="term" value="F:histidine phosphotransfer kinase activity"/>
    <property type="evidence" value="ECO:0007669"/>
    <property type="project" value="TreeGrafter"/>
</dbReference>
<evidence type="ECO:0000313" key="11">
    <source>
        <dbReference type="Proteomes" id="UP000192505"/>
    </source>
</evidence>
<dbReference type="Gene3D" id="3.30.565.10">
    <property type="entry name" value="Histidine kinase-like ATPase, C-terminal domain"/>
    <property type="match status" value="1"/>
</dbReference>
<evidence type="ECO:0000313" key="10">
    <source>
        <dbReference type="EMBL" id="OQW86484.1"/>
    </source>
</evidence>
<dbReference type="CDD" id="cd00082">
    <property type="entry name" value="HisKA"/>
    <property type="match status" value="1"/>
</dbReference>
<dbReference type="PROSITE" id="PS50109">
    <property type="entry name" value="HIS_KIN"/>
    <property type="match status" value="1"/>
</dbReference>
<dbReference type="SMART" id="SM00388">
    <property type="entry name" value="HisKA"/>
    <property type="match status" value="1"/>
</dbReference>
<dbReference type="FunFam" id="3.30.565.10:FF:000049">
    <property type="entry name" value="Two-component sensor histidine kinase"/>
    <property type="match status" value="1"/>
</dbReference>
<keyword evidence="7" id="KW-1133">Transmembrane helix</keyword>
<evidence type="ECO:0000256" key="6">
    <source>
        <dbReference type="PROSITE-ProRule" id="PRU00169"/>
    </source>
</evidence>
<protein>
    <recommendedName>
        <fullName evidence="2">histidine kinase</fullName>
        <ecNumber evidence="2">2.7.13.3</ecNumber>
    </recommendedName>
</protein>
<dbReference type="Pfam" id="PF00512">
    <property type="entry name" value="HisKA"/>
    <property type="match status" value="1"/>
</dbReference>
<dbReference type="InterPro" id="IPR001789">
    <property type="entry name" value="Sig_transdc_resp-reg_receiver"/>
</dbReference>
<keyword evidence="3 6" id="KW-0597">Phosphoprotein</keyword>
<dbReference type="PANTHER" id="PTHR43047:SF9">
    <property type="entry name" value="HISTIDINE KINASE"/>
    <property type="match status" value="1"/>
</dbReference>
<dbReference type="InterPro" id="IPR004358">
    <property type="entry name" value="Sig_transdc_His_kin-like_C"/>
</dbReference>
<evidence type="ECO:0000256" key="7">
    <source>
        <dbReference type="SAM" id="Phobius"/>
    </source>
</evidence>
<reference evidence="10 11" key="1">
    <citation type="submission" date="2017-01" db="EMBL/GenBank/DDBJ databases">
        <title>Novel large sulfur bacteria in the metagenomes of groundwater-fed chemosynthetic microbial mats in the Lake Huron basin.</title>
        <authorList>
            <person name="Sharrar A.M."/>
            <person name="Flood B.E."/>
            <person name="Bailey J.V."/>
            <person name="Jones D.S."/>
            <person name="Biddanda B."/>
            <person name="Ruberg S.A."/>
            <person name="Marcus D.N."/>
            <person name="Dick G.J."/>
        </authorList>
    </citation>
    <scope>NUCLEOTIDE SEQUENCE [LARGE SCALE GENOMIC DNA]</scope>
    <source>
        <strain evidence="10">A7</strain>
    </source>
</reference>
<comment type="caution">
    <text evidence="10">The sequence shown here is derived from an EMBL/GenBank/DDBJ whole genome shotgun (WGS) entry which is preliminary data.</text>
</comment>
<dbReference type="Proteomes" id="UP000192505">
    <property type="component" value="Unassembled WGS sequence"/>
</dbReference>
<name>A0A1W9KQI6_9BURK</name>
<keyword evidence="5" id="KW-0418">Kinase</keyword>
<accession>A0A1W9KQI6</accession>
<feature type="domain" description="Response regulatory" evidence="9">
    <location>
        <begin position="500"/>
        <end position="616"/>
    </location>
</feature>
<dbReference type="Pfam" id="PF02518">
    <property type="entry name" value="HATPase_c"/>
    <property type="match status" value="1"/>
</dbReference>
<proteinExistence type="predicted"/>
<feature type="transmembrane region" description="Helical" evidence="7">
    <location>
        <begin position="32"/>
        <end position="51"/>
    </location>
</feature>
<gene>
    <name evidence="10" type="ORF">BWK72_17290</name>
</gene>
<dbReference type="GO" id="GO:0005886">
    <property type="term" value="C:plasma membrane"/>
    <property type="evidence" value="ECO:0007669"/>
    <property type="project" value="TreeGrafter"/>
</dbReference>
<evidence type="ECO:0000256" key="4">
    <source>
        <dbReference type="ARBA" id="ARBA00022679"/>
    </source>
</evidence>
<evidence type="ECO:0000256" key="1">
    <source>
        <dbReference type="ARBA" id="ARBA00000085"/>
    </source>
</evidence>
<dbReference type="PRINTS" id="PR00344">
    <property type="entry name" value="BCTRLSENSOR"/>
</dbReference>
<dbReference type="InterPro" id="IPR036890">
    <property type="entry name" value="HATPase_C_sf"/>
</dbReference>
<feature type="domain" description="Histidine kinase" evidence="8">
    <location>
        <begin position="262"/>
        <end position="477"/>
    </location>
</feature>
<feature type="modified residue" description="4-aspartylphosphate" evidence="6">
    <location>
        <position position="550"/>
    </location>
</feature>
<dbReference type="PANTHER" id="PTHR43047">
    <property type="entry name" value="TWO-COMPONENT HISTIDINE PROTEIN KINASE"/>
    <property type="match status" value="1"/>
</dbReference>
<dbReference type="InterPro" id="IPR011006">
    <property type="entry name" value="CheY-like_superfamily"/>
</dbReference>
<evidence type="ECO:0000259" key="9">
    <source>
        <dbReference type="PROSITE" id="PS50110"/>
    </source>
</evidence>
<dbReference type="Gene3D" id="3.40.50.2300">
    <property type="match status" value="1"/>
</dbReference>
<dbReference type="SMART" id="SM00387">
    <property type="entry name" value="HATPase_c"/>
    <property type="match status" value="1"/>
</dbReference>
<dbReference type="InterPro" id="IPR003594">
    <property type="entry name" value="HATPase_dom"/>
</dbReference>
<dbReference type="SMART" id="SM00448">
    <property type="entry name" value="REC"/>
    <property type="match status" value="1"/>
</dbReference>
<dbReference type="EC" id="2.7.13.3" evidence="2"/>
<organism evidence="10 11">
    <name type="scientific">Rhodoferax ferrireducens</name>
    <dbReference type="NCBI Taxonomy" id="192843"/>
    <lineage>
        <taxon>Bacteria</taxon>
        <taxon>Pseudomonadati</taxon>
        <taxon>Pseudomonadota</taxon>
        <taxon>Betaproteobacteria</taxon>
        <taxon>Burkholderiales</taxon>
        <taxon>Comamonadaceae</taxon>
        <taxon>Rhodoferax</taxon>
    </lineage>
</organism>
<keyword evidence="7" id="KW-0472">Membrane</keyword>
<dbReference type="SUPFAM" id="SSF47384">
    <property type="entry name" value="Homodimeric domain of signal transducing histidine kinase"/>
    <property type="match status" value="1"/>
</dbReference>
<dbReference type="InterPro" id="IPR036097">
    <property type="entry name" value="HisK_dim/P_sf"/>
</dbReference>
<dbReference type="InterPro" id="IPR005467">
    <property type="entry name" value="His_kinase_dom"/>
</dbReference>
<dbReference type="EMBL" id="MTEI01000016">
    <property type="protein sequence ID" value="OQW86484.1"/>
    <property type="molecule type" value="Genomic_DNA"/>
</dbReference>
<dbReference type="GO" id="GO:0000155">
    <property type="term" value="F:phosphorelay sensor kinase activity"/>
    <property type="evidence" value="ECO:0007669"/>
    <property type="project" value="InterPro"/>
</dbReference>
<dbReference type="SUPFAM" id="SSF52172">
    <property type="entry name" value="CheY-like"/>
    <property type="match status" value="1"/>
</dbReference>
<dbReference type="Pfam" id="PF00072">
    <property type="entry name" value="Response_reg"/>
    <property type="match status" value="1"/>
</dbReference>
<sequence length="631" mass="69181">MAPASQAPPEPVAGWRRQWLGWPQGIQKPTRYLLLAVAAATLLVVAGLGWFQYQQIDHVTLASIKGQGNLAWNFSKLELQLGNYQAALREVQGQGSSPLLLEDLSNQYNIFVSQVQLLQSVDSSTVMQTRDSFQIALAAANAYIDRADLYLTEVPPFLDQGVARQLLQDSQDLRTEVHRLALDAYHVETARATASLQEIRRFTLVYGLTSTLLIVLTLGMGWLTMRRLTAVSRLQQQHSALLQSKKDLAESANQAKSRFLSAASHDLRQPAHALGLFMSQLLPLPLEPPARRLVDCAFDAVRDMQVMLDGMFDLSRLDAESTHSQIRPFAISSVLTSLRNGFAAEASGKGLRLRVRPCHAWVDSDPVLLQRILHNLVSNAIRYTRHGSVLVACRQAGNARQLHIEVRDSGIGIAPQDHERIFLEFFQVDNPQRDRRQGLGVGLSIVQRCCRLLNLPLSLRSNLGCGTTYRLSLPLANPRPTAAPEPLALAAVKNDLANARVLVIEDDAMNRDALAGLLASWGCQVLVAQDLATALAQCQAEPWPDVIVSDYRLAGSLTGLDIIQAVRARAGRHLPACVISGDTQPHVTQRVHAAGLVLLSKPVRPAKLRGLLRHLLQPDTLAADASAPPFS</sequence>
<feature type="transmembrane region" description="Helical" evidence="7">
    <location>
        <begin position="204"/>
        <end position="225"/>
    </location>
</feature>
<evidence type="ECO:0000256" key="5">
    <source>
        <dbReference type="ARBA" id="ARBA00022777"/>
    </source>
</evidence>
<dbReference type="AlphaFoldDB" id="A0A1W9KQI6"/>
<dbReference type="Gene3D" id="1.10.287.130">
    <property type="match status" value="1"/>
</dbReference>
<keyword evidence="4" id="KW-0808">Transferase</keyword>
<dbReference type="CDD" id="cd00156">
    <property type="entry name" value="REC"/>
    <property type="match status" value="1"/>
</dbReference>
<dbReference type="InterPro" id="IPR003661">
    <property type="entry name" value="HisK_dim/P_dom"/>
</dbReference>
<dbReference type="PROSITE" id="PS50110">
    <property type="entry name" value="RESPONSE_REGULATORY"/>
    <property type="match status" value="1"/>
</dbReference>
<dbReference type="SUPFAM" id="SSF55874">
    <property type="entry name" value="ATPase domain of HSP90 chaperone/DNA topoisomerase II/histidine kinase"/>
    <property type="match status" value="1"/>
</dbReference>
<evidence type="ECO:0000256" key="3">
    <source>
        <dbReference type="ARBA" id="ARBA00022553"/>
    </source>
</evidence>
<evidence type="ECO:0000259" key="8">
    <source>
        <dbReference type="PROSITE" id="PS50109"/>
    </source>
</evidence>
<keyword evidence="7" id="KW-0812">Transmembrane</keyword>